<keyword evidence="3" id="KW-1185">Reference proteome</keyword>
<comment type="caution">
    <text evidence="2">The sequence shown here is derived from an EMBL/GenBank/DDBJ whole genome shotgun (WGS) entry which is preliminary data.</text>
</comment>
<organism evidence="2 3">
    <name type="scientific">Kingdonia uniflora</name>
    <dbReference type="NCBI Taxonomy" id="39325"/>
    <lineage>
        <taxon>Eukaryota</taxon>
        <taxon>Viridiplantae</taxon>
        <taxon>Streptophyta</taxon>
        <taxon>Embryophyta</taxon>
        <taxon>Tracheophyta</taxon>
        <taxon>Spermatophyta</taxon>
        <taxon>Magnoliopsida</taxon>
        <taxon>Ranunculales</taxon>
        <taxon>Circaeasteraceae</taxon>
        <taxon>Kingdonia</taxon>
    </lineage>
</organism>
<evidence type="ECO:0000313" key="2">
    <source>
        <dbReference type="EMBL" id="KAF6142281.1"/>
    </source>
</evidence>
<gene>
    <name evidence="2" type="ORF">GIB67_039988</name>
</gene>
<proteinExistence type="predicted"/>
<accession>A0A7J7LHY5</accession>
<dbReference type="GO" id="GO:0046872">
    <property type="term" value="F:metal ion binding"/>
    <property type="evidence" value="ECO:0007669"/>
    <property type="project" value="InterPro"/>
</dbReference>
<dbReference type="EMBL" id="JACGCM010002266">
    <property type="protein sequence ID" value="KAF6142281.1"/>
    <property type="molecule type" value="Genomic_DNA"/>
</dbReference>
<feature type="non-terminal residue" evidence="2">
    <location>
        <position position="1"/>
    </location>
</feature>
<reference evidence="2 3" key="1">
    <citation type="journal article" date="2020" name="IScience">
        <title>Genome Sequencing of the Endangered Kingdonia uniflora (Circaeasteraceae, Ranunculales) Reveals Potential Mechanisms of Evolutionary Specialization.</title>
        <authorList>
            <person name="Sun Y."/>
            <person name="Deng T."/>
            <person name="Zhang A."/>
            <person name="Moore M.J."/>
            <person name="Landis J.B."/>
            <person name="Lin N."/>
            <person name="Zhang H."/>
            <person name="Zhang X."/>
            <person name="Huang J."/>
            <person name="Zhang X."/>
            <person name="Sun H."/>
            <person name="Wang H."/>
        </authorList>
    </citation>
    <scope>NUCLEOTIDE SEQUENCE [LARGE SCALE GENOMIC DNA]</scope>
    <source>
        <strain evidence="2">TB1705</strain>
        <tissue evidence="2">Leaf</tissue>
    </source>
</reference>
<dbReference type="PANTHER" id="PTHR46932:SF12">
    <property type="entry name" value="HEAVY METAL-ASSOCIATED ISOPRENYLATED PLANT PROTEIN 47"/>
    <property type="match status" value="1"/>
</dbReference>
<dbReference type="InterPro" id="IPR042885">
    <property type="entry name" value="HIPP47/16"/>
</dbReference>
<protein>
    <recommendedName>
        <fullName evidence="1">HMA domain-containing protein</fullName>
    </recommendedName>
</protein>
<feature type="domain" description="HMA" evidence="1">
    <location>
        <begin position="36"/>
        <end position="105"/>
    </location>
</feature>
<name>A0A7J7LHY5_9MAGN</name>
<dbReference type="Proteomes" id="UP000541444">
    <property type="component" value="Unassembled WGS sequence"/>
</dbReference>
<sequence length="155" mass="17696">VIIPSLRVKFSYIYTCYVRRLYRDFPSKLNLLGNMKQKIVLKVDMPCEKCKTKALKVAAVTEGVISVALEGDEKDKLVVIGENVDSASLTSVMRKKVGNTNLVSVEEVKKKPDDKKPSDKKVEYPIQVYSYPQYPQYDHYRVVHNDPYPSTCSIM</sequence>
<dbReference type="InterPro" id="IPR006121">
    <property type="entry name" value="HMA_dom"/>
</dbReference>
<dbReference type="AlphaFoldDB" id="A0A7J7LHY5"/>
<evidence type="ECO:0000259" key="1">
    <source>
        <dbReference type="PROSITE" id="PS50846"/>
    </source>
</evidence>
<dbReference type="OrthoDB" id="692882at2759"/>
<dbReference type="Gene3D" id="3.30.70.100">
    <property type="match status" value="1"/>
</dbReference>
<dbReference type="PANTHER" id="PTHR46932">
    <property type="entry name" value="HEAVY METAL-ASSOCIATED ISOPRENYLATED PLANT PROTEIN 47"/>
    <property type="match status" value="1"/>
</dbReference>
<evidence type="ECO:0000313" key="3">
    <source>
        <dbReference type="Proteomes" id="UP000541444"/>
    </source>
</evidence>
<dbReference type="PROSITE" id="PS50846">
    <property type="entry name" value="HMA_2"/>
    <property type="match status" value="1"/>
</dbReference>